<dbReference type="PANTHER" id="PTHR36091:SF1">
    <property type="entry name" value="ALTERED INHERITANCE OF MITOCHONDRIA PROTEIN 9, MITOCHONDRIAL"/>
    <property type="match status" value="1"/>
</dbReference>
<dbReference type="InterPro" id="IPR011009">
    <property type="entry name" value="Kinase-like_dom_sf"/>
</dbReference>
<feature type="domain" description="Aminoglycoside phosphotransferase" evidence="7">
    <location>
        <begin position="109"/>
        <end position="359"/>
    </location>
</feature>
<dbReference type="Gene3D" id="3.30.200.20">
    <property type="entry name" value="Phosphorylase Kinase, domain 1"/>
    <property type="match status" value="1"/>
</dbReference>
<evidence type="ECO:0000256" key="5">
    <source>
        <dbReference type="ARBA" id="ARBA00023128"/>
    </source>
</evidence>
<evidence type="ECO:0000256" key="1">
    <source>
        <dbReference type="ARBA" id="ARBA00004173"/>
    </source>
</evidence>
<keyword evidence="4" id="KW-0809">Transit peptide</keyword>
<sequence>MLSLYGASTFRTAAVRTLFHRKPPKHVRNMAITCRGDPISEEELYRYTNGHFLINEEHQYRQRYLKFDISRLCDVAAVVGATKSPIVAIEKMEGGFCKALLMRRADGSEIVAKLPSKLAGPPKFSTASEVAILKYVQQHTSIPVPRVLAWECDSSNSVGSEYIIMEKAPGVQLYKKWGDMDGNSNLALTNHLVKLESQLASIHFPVSGSLYLRESCLSGSECHPLPIDIDPSQSYCIGPSADRSWCIESQSGILTPGFSRGPWPSLSDYGHDLTEREIYRISNDQKTDNRPYRRRKADEEIADLKGAMRVINLLESHHRDLASTLNPIIWHTDLHLGNIYVSEEDPTQIVSIIDWQSISVVPLFLQATWPEFLKPNDDYICGVVQPQLPDNFDELDMAEKEFAISTRDDALITKSYELRSSQYNNRDVYRSIKLPPIFREIFIRCGEASKEGTIGLRACLAELYQSWSMLDLTGSCPVSFADEQLLEIKQEFQEYRHWHDVQEFARSYLDTDADGWISPELDITEIQQRNKSALDKYIKEMSKHMSPRDARRMWPYLENI</sequence>
<accession>A0A7H8R3L1</accession>
<dbReference type="KEGG" id="trg:TRUGW13939_06607"/>
<gene>
    <name evidence="8" type="ORF">TRUGW13939_06607</name>
</gene>
<dbReference type="GO" id="GO:0005739">
    <property type="term" value="C:mitochondrion"/>
    <property type="evidence" value="ECO:0007669"/>
    <property type="project" value="UniProtKB-SubCell"/>
</dbReference>
<evidence type="ECO:0000259" key="7">
    <source>
        <dbReference type="Pfam" id="PF01636"/>
    </source>
</evidence>
<evidence type="ECO:0000256" key="4">
    <source>
        <dbReference type="ARBA" id="ARBA00022946"/>
    </source>
</evidence>
<evidence type="ECO:0000313" key="9">
    <source>
        <dbReference type="Proteomes" id="UP000509510"/>
    </source>
</evidence>
<dbReference type="RefSeq" id="XP_035345651.1">
    <property type="nucleotide sequence ID" value="XM_035489758.1"/>
</dbReference>
<evidence type="ECO:0000313" key="8">
    <source>
        <dbReference type="EMBL" id="QKX59473.1"/>
    </source>
</evidence>
<dbReference type="Proteomes" id="UP000509510">
    <property type="component" value="Chromosome III"/>
</dbReference>
<comment type="subcellular location">
    <subcellularLocation>
        <location evidence="1">Mitochondrion</location>
    </subcellularLocation>
</comment>
<dbReference type="InterPro" id="IPR002575">
    <property type="entry name" value="Aminoglycoside_PTrfase"/>
</dbReference>
<reference evidence="9" key="1">
    <citation type="submission" date="2020-06" db="EMBL/GenBank/DDBJ databases">
        <title>A chromosome-scale genome assembly of Talaromyces rugulosus W13939.</title>
        <authorList>
            <person name="Wang B."/>
            <person name="Guo L."/>
            <person name="Ye K."/>
            <person name="Wang L."/>
        </authorList>
    </citation>
    <scope>NUCLEOTIDE SEQUENCE [LARGE SCALE GENOMIC DNA]</scope>
    <source>
        <strain evidence="9">W13939</strain>
    </source>
</reference>
<dbReference type="PANTHER" id="PTHR36091">
    <property type="entry name" value="ALTERED INHERITANCE OF MITOCHONDRIA PROTEIN 9, MITOCHONDRIAL"/>
    <property type="match status" value="1"/>
</dbReference>
<dbReference type="GeneID" id="55994102"/>
<keyword evidence="9" id="KW-1185">Reference proteome</keyword>
<comment type="similarity">
    <text evidence="2">Belongs to the AIM9 family.</text>
</comment>
<dbReference type="Pfam" id="PF01636">
    <property type="entry name" value="APH"/>
    <property type="match status" value="1"/>
</dbReference>
<protein>
    <recommendedName>
        <fullName evidence="3">Altered inheritance of mitochondria protein 9, mitochondrial</fullName>
    </recommendedName>
    <alternativeName>
        <fullName evidence="6">Found in mitochondrial proteome protein 29</fullName>
    </alternativeName>
</protein>
<dbReference type="EMBL" id="CP055900">
    <property type="protein sequence ID" value="QKX59473.1"/>
    <property type="molecule type" value="Genomic_DNA"/>
</dbReference>
<dbReference type="InterPro" id="IPR051035">
    <property type="entry name" value="Mito_inheritance_9"/>
</dbReference>
<proteinExistence type="inferred from homology"/>
<dbReference type="AlphaFoldDB" id="A0A7H8R3L1"/>
<evidence type="ECO:0000256" key="6">
    <source>
        <dbReference type="ARBA" id="ARBA00031849"/>
    </source>
</evidence>
<evidence type="ECO:0000256" key="2">
    <source>
        <dbReference type="ARBA" id="ARBA00005543"/>
    </source>
</evidence>
<dbReference type="SUPFAM" id="SSF56112">
    <property type="entry name" value="Protein kinase-like (PK-like)"/>
    <property type="match status" value="1"/>
</dbReference>
<keyword evidence="5" id="KW-0496">Mitochondrion</keyword>
<name>A0A7H8R3L1_TALRU</name>
<dbReference type="Gene3D" id="3.90.1200.10">
    <property type="match status" value="1"/>
</dbReference>
<evidence type="ECO:0000256" key="3">
    <source>
        <dbReference type="ARBA" id="ARBA00016197"/>
    </source>
</evidence>
<dbReference type="OrthoDB" id="2831558at2759"/>
<organism evidence="8 9">
    <name type="scientific">Talaromyces rugulosus</name>
    <name type="common">Penicillium rugulosum</name>
    <dbReference type="NCBI Taxonomy" id="121627"/>
    <lineage>
        <taxon>Eukaryota</taxon>
        <taxon>Fungi</taxon>
        <taxon>Dikarya</taxon>
        <taxon>Ascomycota</taxon>
        <taxon>Pezizomycotina</taxon>
        <taxon>Eurotiomycetes</taxon>
        <taxon>Eurotiomycetidae</taxon>
        <taxon>Eurotiales</taxon>
        <taxon>Trichocomaceae</taxon>
        <taxon>Talaromyces</taxon>
        <taxon>Talaromyces sect. Islandici</taxon>
    </lineage>
</organism>